<dbReference type="Gene3D" id="3.40.50.300">
    <property type="entry name" value="P-loop containing nucleotide triphosphate hydrolases"/>
    <property type="match status" value="1"/>
</dbReference>
<comment type="catalytic activity">
    <reaction evidence="9">
        <text>DNA(n) + a 2'-deoxyribonucleoside 5'-triphosphate = DNA(n+1) + diphosphate</text>
        <dbReference type="Rhea" id="RHEA:22508"/>
        <dbReference type="Rhea" id="RHEA-COMP:17339"/>
        <dbReference type="Rhea" id="RHEA-COMP:17340"/>
        <dbReference type="ChEBI" id="CHEBI:33019"/>
        <dbReference type="ChEBI" id="CHEBI:61560"/>
        <dbReference type="ChEBI" id="CHEBI:173112"/>
        <dbReference type="EC" id="2.7.7.7"/>
    </reaction>
</comment>
<proteinExistence type="inferred from homology"/>
<keyword evidence="3 13" id="KW-0808">Transferase</keyword>
<name>A0A451D871_9GAMM</name>
<dbReference type="InterPro" id="IPR005790">
    <property type="entry name" value="DNA_polIII_delta"/>
</dbReference>
<evidence type="ECO:0000256" key="2">
    <source>
        <dbReference type="ARBA" id="ARBA00017703"/>
    </source>
</evidence>
<sequence length="340" mass="40126">MIQIYPDKLHNKLAEKLNKCYILYGSNLLFIKESKAAIYKVSKNQGFTERFTILLDHKTDWQEIFSIFKEFSLFSRKKILFLILPEQGPNIVIKKKLIVLIELLHSDIILILQIPRLTKRQENEAWYKTICTHSILVVCQELERRAVPFWITSRAKKLNLTLDDNSNKLLCYYYEGNLLALAQTLDKCAILWPNSYLTSTHIKQVIHNAACFNPFDWINSLFLGNSQRALRILRQVQTTDSDSVILLRILQNELLVLVKLKRKMLYMPLPILFDQYHVWQKRRLLLNHALQRLDTTKLTHIFTLLTRIELLLKEEHNPSVWIELEALTLTFSEPEFPFSF</sequence>
<evidence type="ECO:0000313" key="14">
    <source>
        <dbReference type="Proteomes" id="UP000294441"/>
    </source>
</evidence>
<dbReference type="Pfam" id="PF06144">
    <property type="entry name" value="DNA_pol3_delta"/>
    <property type="match status" value="1"/>
</dbReference>
<organism evidence="13 14">
    <name type="scientific">Candidatus Erwinia haradaeae</name>
    <dbReference type="NCBI Taxonomy" id="1922217"/>
    <lineage>
        <taxon>Bacteria</taxon>
        <taxon>Pseudomonadati</taxon>
        <taxon>Pseudomonadota</taxon>
        <taxon>Gammaproteobacteria</taxon>
        <taxon>Enterobacterales</taxon>
        <taxon>Erwiniaceae</taxon>
        <taxon>Erwinia</taxon>
    </lineage>
</organism>
<dbReference type="Gene3D" id="1.20.272.10">
    <property type="match status" value="1"/>
</dbReference>
<dbReference type="GeneID" id="66304570"/>
<accession>A0A451D871</accession>
<gene>
    <name evidence="13" type="primary">holA</name>
    <name evidence="13" type="ORF">ERCICURV3402_292</name>
</gene>
<dbReference type="OrthoDB" id="9770982at2"/>
<evidence type="ECO:0000256" key="3">
    <source>
        <dbReference type="ARBA" id="ARBA00022679"/>
    </source>
</evidence>
<dbReference type="Proteomes" id="UP000294441">
    <property type="component" value="Chromosome 1"/>
</dbReference>
<evidence type="ECO:0000256" key="5">
    <source>
        <dbReference type="ARBA" id="ARBA00022705"/>
    </source>
</evidence>
<dbReference type="Gene3D" id="1.10.8.60">
    <property type="match status" value="1"/>
</dbReference>
<protein>
    <recommendedName>
        <fullName evidence="2 10">DNA polymerase III subunit delta</fullName>
        <ecNumber evidence="1 10">2.7.7.7</ecNumber>
    </recommendedName>
</protein>
<dbReference type="CDD" id="cd18138">
    <property type="entry name" value="HLD_clamp_pol_III_delta"/>
    <property type="match status" value="1"/>
</dbReference>
<evidence type="ECO:0000256" key="7">
    <source>
        <dbReference type="ARBA" id="ARBA00026073"/>
    </source>
</evidence>
<dbReference type="EMBL" id="LR217713">
    <property type="protein sequence ID" value="VFP81965.1"/>
    <property type="molecule type" value="Genomic_DNA"/>
</dbReference>
<comment type="similarity">
    <text evidence="8">Belongs to the DNA polymerase HolA subunit family.</text>
</comment>
<evidence type="ECO:0000259" key="11">
    <source>
        <dbReference type="Pfam" id="PF06144"/>
    </source>
</evidence>
<evidence type="ECO:0000256" key="1">
    <source>
        <dbReference type="ARBA" id="ARBA00012417"/>
    </source>
</evidence>
<dbReference type="InterPro" id="IPR027417">
    <property type="entry name" value="P-loop_NTPase"/>
</dbReference>
<evidence type="ECO:0000256" key="4">
    <source>
        <dbReference type="ARBA" id="ARBA00022695"/>
    </source>
</evidence>
<dbReference type="InterPro" id="IPR032780">
    <property type="entry name" value="DNA_pol3_delt_C"/>
</dbReference>
<dbReference type="GO" id="GO:0009360">
    <property type="term" value="C:DNA polymerase III complex"/>
    <property type="evidence" value="ECO:0007669"/>
    <property type="project" value="UniProtKB-UniRule"/>
</dbReference>
<dbReference type="SUPFAM" id="SSF52540">
    <property type="entry name" value="P-loop containing nucleoside triphosphate hydrolases"/>
    <property type="match status" value="1"/>
</dbReference>
<evidence type="ECO:0000259" key="12">
    <source>
        <dbReference type="Pfam" id="PF14840"/>
    </source>
</evidence>
<evidence type="ECO:0000313" key="13">
    <source>
        <dbReference type="EMBL" id="VFP81965.1"/>
    </source>
</evidence>
<dbReference type="GO" id="GO:0003887">
    <property type="term" value="F:DNA-directed DNA polymerase activity"/>
    <property type="evidence" value="ECO:0007669"/>
    <property type="project" value="UniProtKB-UniRule"/>
</dbReference>
<dbReference type="InterPro" id="IPR010372">
    <property type="entry name" value="DNA_pol3_delta_N"/>
</dbReference>
<feature type="domain" description="DNA polymerase III subunit delta C-terminal" evidence="12">
    <location>
        <begin position="214"/>
        <end position="331"/>
    </location>
</feature>
<dbReference type="GO" id="GO:0006261">
    <property type="term" value="P:DNA-templated DNA replication"/>
    <property type="evidence" value="ECO:0007669"/>
    <property type="project" value="TreeGrafter"/>
</dbReference>
<evidence type="ECO:0000256" key="6">
    <source>
        <dbReference type="ARBA" id="ARBA00022932"/>
    </source>
</evidence>
<reference evidence="13 14" key="1">
    <citation type="submission" date="2019-02" db="EMBL/GenBank/DDBJ databases">
        <authorList>
            <person name="Manzano-Marin A."/>
            <person name="Manzano-Marin A."/>
        </authorList>
    </citation>
    <scope>NUCLEOTIDE SEQUENCE [LARGE SCALE GENOMIC DNA]</scope>
    <source>
        <strain evidence="13 14">ErCicurvipes</strain>
    </source>
</reference>
<evidence type="ECO:0000256" key="9">
    <source>
        <dbReference type="ARBA" id="ARBA00049244"/>
    </source>
</evidence>
<dbReference type="PANTHER" id="PTHR34388:SF1">
    <property type="entry name" value="DNA POLYMERASE III SUBUNIT DELTA"/>
    <property type="match status" value="1"/>
</dbReference>
<dbReference type="PANTHER" id="PTHR34388">
    <property type="entry name" value="DNA POLYMERASE III SUBUNIT DELTA"/>
    <property type="match status" value="1"/>
</dbReference>
<dbReference type="NCBIfam" id="TIGR01128">
    <property type="entry name" value="holA"/>
    <property type="match status" value="1"/>
</dbReference>
<evidence type="ECO:0000256" key="8">
    <source>
        <dbReference type="ARBA" id="ARBA00034754"/>
    </source>
</evidence>
<dbReference type="Pfam" id="PF14840">
    <property type="entry name" value="DNA_pol3_delt_C"/>
    <property type="match status" value="1"/>
</dbReference>
<comment type="subunit">
    <text evidence="7">DNA polymerase III contains a core (composed of alpha, epsilon and theta chains) that associates with a tau subunit. This core dimerizes to form the POLIII' complex. PolIII' associates with the gamma complex (composed of gamma, delta, delta', psi and chi chains) and with the beta chain to form the complete DNA polymerase III complex.</text>
</comment>
<dbReference type="GO" id="GO:0003677">
    <property type="term" value="F:DNA binding"/>
    <property type="evidence" value="ECO:0007669"/>
    <property type="project" value="InterPro"/>
</dbReference>
<keyword evidence="5" id="KW-0235">DNA replication</keyword>
<evidence type="ECO:0000256" key="10">
    <source>
        <dbReference type="NCBIfam" id="TIGR01128"/>
    </source>
</evidence>
<keyword evidence="6" id="KW-0239">DNA-directed DNA polymerase</keyword>
<dbReference type="EC" id="2.7.7.7" evidence="1 10"/>
<dbReference type="AlphaFoldDB" id="A0A451D871"/>
<feature type="domain" description="DNA polymerase III delta N-terminal" evidence="11">
    <location>
        <begin position="21"/>
        <end position="140"/>
    </location>
</feature>
<dbReference type="RefSeq" id="WP_157992585.1">
    <property type="nucleotide sequence ID" value="NZ_LR217713.1"/>
</dbReference>
<dbReference type="SUPFAM" id="SSF48019">
    <property type="entry name" value="post-AAA+ oligomerization domain-like"/>
    <property type="match status" value="1"/>
</dbReference>
<dbReference type="InterPro" id="IPR008921">
    <property type="entry name" value="DNA_pol3_clamp-load_cplx_C"/>
</dbReference>
<keyword evidence="4 13" id="KW-0548">Nucleotidyltransferase</keyword>